<sequence length="143" mass="16240">MNFAERLSDARKNAHLTQDQLAERLDVSRQTVSKWEAGQAQPEAGRIAALADALGVTCDALLRDETPQTVQVQMTGNNSFTIDWASLYPILTRYQSEMDCDRYAKVFRQMIQETADTYGYSLEDAMLALKDLFAQTYMDMIKK</sequence>
<dbReference type="Proteomes" id="UP000195897">
    <property type="component" value="Unassembled WGS sequence"/>
</dbReference>
<feature type="domain" description="HTH cro/C1-type" evidence="2">
    <location>
        <begin position="7"/>
        <end position="61"/>
    </location>
</feature>
<dbReference type="PANTHER" id="PTHR46558">
    <property type="entry name" value="TRACRIPTIONAL REGULATORY PROTEIN-RELATED-RELATED"/>
    <property type="match status" value="1"/>
</dbReference>
<dbReference type="CDD" id="cd00093">
    <property type="entry name" value="HTH_XRE"/>
    <property type="match status" value="1"/>
</dbReference>
<keyword evidence="1 3" id="KW-0238">DNA-binding</keyword>
<evidence type="ECO:0000313" key="5">
    <source>
        <dbReference type="Proteomes" id="UP000195326"/>
    </source>
</evidence>
<evidence type="ECO:0000313" key="6">
    <source>
        <dbReference type="Proteomes" id="UP000195897"/>
    </source>
</evidence>
<dbReference type="RefSeq" id="WP_016146292.1">
    <property type="nucleotide sequence ID" value="NZ_FRDE01000006.1"/>
</dbReference>
<dbReference type="STRING" id="501571.GCA_900143195_02506"/>
<organism evidence="3 6">
    <name type="scientific">Butyricicoccus pullicaecorum</name>
    <dbReference type="NCBI Taxonomy" id="501571"/>
    <lineage>
        <taxon>Bacteria</taxon>
        <taxon>Bacillati</taxon>
        <taxon>Bacillota</taxon>
        <taxon>Clostridia</taxon>
        <taxon>Eubacteriales</taxon>
        <taxon>Butyricicoccaceae</taxon>
        <taxon>Butyricicoccus</taxon>
    </lineage>
</organism>
<dbReference type="Pfam" id="PF01381">
    <property type="entry name" value="HTH_3"/>
    <property type="match status" value="1"/>
</dbReference>
<dbReference type="Gene3D" id="1.10.260.40">
    <property type="entry name" value="lambda repressor-like DNA-binding domains"/>
    <property type="match status" value="1"/>
</dbReference>
<dbReference type="InterPro" id="IPR001387">
    <property type="entry name" value="Cro/C1-type_HTH"/>
</dbReference>
<evidence type="ECO:0000313" key="4">
    <source>
        <dbReference type="EMBL" id="OUP56225.1"/>
    </source>
</evidence>
<dbReference type="SMART" id="SM00530">
    <property type="entry name" value="HTH_XRE"/>
    <property type="match status" value="1"/>
</dbReference>
<dbReference type="Proteomes" id="UP000195326">
    <property type="component" value="Unassembled WGS sequence"/>
</dbReference>
<dbReference type="GO" id="GO:0003677">
    <property type="term" value="F:DNA binding"/>
    <property type="evidence" value="ECO:0007669"/>
    <property type="project" value="UniProtKB-KW"/>
</dbReference>
<dbReference type="AlphaFoldDB" id="A0A1Y4L627"/>
<dbReference type="PROSITE" id="PS50943">
    <property type="entry name" value="HTH_CROC1"/>
    <property type="match status" value="1"/>
</dbReference>
<evidence type="ECO:0000313" key="3">
    <source>
        <dbReference type="EMBL" id="OUP52197.1"/>
    </source>
</evidence>
<dbReference type="PANTHER" id="PTHR46558:SF4">
    <property type="entry name" value="DNA-BIDING PHAGE PROTEIN"/>
    <property type="match status" value="1"/>
</dbReference>
<dbReference type="EMBL" id="NFKL01000020">
    <property type="protein sequence ID" value="OUP56225.1"/>
    <property type="molecule type" value="Genomic_DNA"/>
</dbReference>
<protein>
    <submittedName>
        <fullName evidence="3">DNA-binding protein</fullName>
    </submittedName>
</protein>
<evidence type="ECO:0000256" key="1">
    <source>
        <dbReference type="ARBA" id="ARBA00023125"/>
    </source>
</evidence>
<proteinExistence type="predicted"/>
<name>A0A1Y4L627_9FIRM</name>
<reference evidence="5 6" key="1">
    <citation type="submission" date="2017-04" db="EMBL/GenBank/DDBJ databases">
        <title>Function of individual gut microbiota members based on whole genome sequencing of pure cultures obtained from chicken caecum.</title>
        <authorList>
            <person name="Medvecky M."/>
            <person name="Cejkova D."/>
            <person name="Polansky O."/>
            <person name="Karasova D."/>
            <person name="Kubasova T."/>
            <person name="Cizek A."/>
            <person name="Rychlik I."/>
        </authorList>
    </citation>
    <scope>NUCLEOTIDE SEQUENCE [LARGE SCALE GENOMIC DNA]</scope>
    <source>
        <strain evidence="5">An179</strain>
        <strain evidence="6">An180</strain>
    </source>
</reference>
<dbReference type="SUPFAM" id="SSF47413">
    <property type="entry name" value="lambda repressor-like DNA-binding domains"/>
    <property type="match status" value="1"/>
</dbReference>
<dbReference type="EMBL" id="NFKK01000012">
    <property type="protein sequence ID" value="OUP52197.1"/>
    <property type="molecule type" value="Genomic_DNA"/>
</dbReference>
<comment type="caution">
    <text evidence="3">The sequence shown here is derived from an EMBL/GenBank/DDBJ whole genome shotgun (WGS) entry which is preliminary data.</text>
</comment>
<dbReference type="InterPro" id="IPR010982">
    <property type="entry name" value="Lambda_DNA-bd_dom_sf"/>
</dbReference>
<evidence type="ECO:0000259" key="2">
    <source>
        <dbReference type="PROSITE" id="PS50943"/>
    </source>
</evidence>
<reference evidence="3" key="2">
    <citation type="journal article" date="2018" name="BMC Genomics">
        <title>Whole genome sequencing and function prediction of 133 gut anaerobes isolated from chicken caecum in pure cultures.</title>
        <authorList>
            <person name="Medvecky M."/>
            <person name="Cejkova D."/>
            <person name="Polansky O."/>
            <person name="Karasova D."/>
            <person name="Kubasova T."/>
            <person name="Cizek A."/>
            <person name="Rychlik I."/>
        </authorList>
    </citation>
    <scope>NUCLEOTIDE SEQUENCE</scope>
    <source>
        <strain evidence="4">An179</strain>
        <strain evidence="3">An180</strain>
    </source>
</reference>
<accession>A0A1Y4L627</accession>
<gene>
    <name evidence="4" type="ORF">B5F15_13085</name>
    <name evidence="3" type="ORF">B5F17_10310</name>
</gene>